<evidence type="ECO:0000313" key="2">
    <source>
        <dbReference type="Proteomes" id="UP000265520"/>
    </source>
</evidence>
<protein>
    <submittedName>
        <fullName evidence="1">Uncharacterized protein</fullName>
    </submittedName>
</protein>
<dbReference type="Proteomes" id="UP000265520">
    <property type="component" value="Unassembled WGS sequence"/>
</dbReference>
<sequence>MGREVFLAETREKVLLG</sequence>
<keyword evidence="2" id="KW-1185">Reference proteome</keyword>
<dbReference type="AlphaFoldDB" id="A0A392VYU9"/>
<comment type="caution">
    <text evidence="1">The sequence shown here is derived from an EMBL/GenBank/DDBJ whole genome shotgun (WGS) entry which is preliminary data.</text>
</comment>
<organism evidence="1 2">
    <name type="scientific">Trifolium medium</name>
    <dbReference type="NCBI Taxonomy" id="97028"/>
    <lineage>
        <taxon>Eukaryota</taxon>
        <taxon>Viridiplantae</taxon>
        <taxon>Streptophyta</taxon>
        <taxon>Embryophyta</taxon>
        <taxon>Tracheophyta</taxon>
        <taxon>Spermatophyta</taxon>
        <taxon>Magnoliopsida</taxon>
        <taxon>eudicotyledons</taxon>
        <taxon>Gunneridae</taxon>
        <taxon>Pentapetalae</taxon>
        <taxon>rosids</taxon>
        <taxon>fabids</taxon>
        <taxon>Fabales</taxon>
        <taxon>Fabaceae</taxon>
        <taxon>Papilionoideae</taxon>
        <taxon>50 kb inversion clade</taxon>
        <taxon>NPAAA clade</taxon>
        <taxon>Hologalegina</taxon>
        <taxon>IRL clade</taxon>
        <taxon>Trifolieae</taxon>
        <taxon>Trifolium</taxon>
    </lineage>
</organism>
<dbReference type="EMBL" id="LXQA011277580">
    <property type="protein sequence ID" value="MCI91630.1"/>
    <property type="molecule type" value="Genomic_DNA"/>
</dbReference>
<evidence type="ECO:0000313" key="1">
    <source>
        <dbReference type="EMBL" id="MCI91630.1"/>
    </source>
</evidence>
<name>A0A392VYU9_9FABA</name>
<accession>A0A392VYU9</accession>
<proteinExistence type="predicted"/>
<feature type="non-terminal residue" evidence="1">
    <location>
        <position position="17"/>
    </location>
</feature>
<reference evidence="1 2" key="1">
    <citation type="journal article" date="2018" name="Front. Plant Sci.">
        <title>Red Clover (Trifolium pratense) and Zigzag Clover (T. medium) - A Picture of Genomic Similarities and Differences.</title>
        <authorList>
            <person name="Dluhosova J."/>
            <person name="Istvanek J."/>
            <person name="Nedelnik J."/>
            <person name="Repkova J."/>
        </authorList>
    </citation>
    <scope>NUCLEOTIDE SEQUENCE [LARGE SCALE GENOMIC DNA]</scope>
    <source>
        <strain evidence="2">cv. 10/8</strain>
        <tissue evidence="1">Leaf</tissue>
    </source>
</reference>